<keyword evidence="2 5" id="KW-0812">Transmembrane</keyword>
<evidence type="ECO:0000256" key="1">
    <source>
        <dbReference type="ARBA" id="ARBA00004141"/>
    </source>
</evidence>
<organism evidence="6 7">
    <name type="scientific">Halogeometricum luteum</name>
    <dbReference type="NCBI Taxonomy" id="2950537"/>
    <lineage>
        <taxon>Archaea</taxon>
        <taxon>Methanobacteriati</taxon>
        <taxon>Methanobacteriota</taxon>
        <taxon>Stenosarchaea group</taxon>
        <taxon>Halobacteria</taxon>
        <taxon>Halobacteriales</taxon>
        <taxon>Haloferacaceae</taxon>
        <taxon>Halogeometricum</taxon>
    </lineage>
</organism>
<dbReference type="InterPro" id="IPR002657">
    <property type="entry name" value="BilAc:Na_symport/Acr3"/>
</dbReference>
<feature type="transmembrane region" description="Helical" evidence="5">
    <location>
        <begin position="12"/>
        <end position="31"/>
    </location>
</feature>
<feature type="transmembrane region" description="Helical" evidence="5">
    <location>
        <begin position="73"/>
        <end position="91"/>
    </location>
</feature>
<gene>
    <name evidence="6" type="ORF">NDI79_13905</name>
</gene>
<name>A0ABU2G3B0_9EURY</name>
<evidence type="ECO:0000256" key="5">
    <source>
        <dbReference type="SAM" id="Phobius"/>
    </source>
</evidence>
<reference evidence="6 7" key="1">
    <citation type="submission" date="2022-06" db="EMBL/GenBank/DDBJ databases">
        <title>Halogeometricum sp. a new haloarchaeum isolate from saline soil.</title>
        <authorList>
            <person name="Strakova D."/>
            <person name="Galisteo C."/>
            <person name="Sanchez-Porro C."/>
            <person name="Ventosa A."/>
        </authorList>
    </citation>
    <scope>NUCLEOTIDE SEQUENCE [LARGE SCALE GENOMIC DNA]</scope>
    <source>
        <strain evidence="7">S3BR25-2</strain>
    </source>
</reference>
<dbReference type="InterPro" id="IPR038770">
    <property type="entry name" value="Na+/solute_symporter_sf"/>
</dbReference>
<dbReference type="Gene3D" id="1.20.1530.20">
    <property type="match status" value="1"/>
</dbReference>
<feature type="transmembrane region" description="Helical" evidence="5">
    <location>
        <begin position="43"/>
        <end position="67"/>
    </location>
</feature>
<feature type="transmembrane region" description="Helical" evidence="5">
    <location>
        <begin position="134"/>
        <end position="154"/>
    </location>
</feature>
<feature type="transmembrane region" description="Helical" evidence="5">
    <location>
        <begin position="193"/>
        <end position="216"/>
    </location>
</feature>
<dbReference type="RefSeq" id="WP_310929142.1">
    <property type="nucleotide sequence ID" value="NZ_JAMQOQ010000003.1"/>
</dbReference>
<comment type="subcellular location">
    <subcellularLocation>
        <location evidence="1">Membrane</location>
        <topology evidence="1">Multi-pass membrane protein</topology>
    </subcellularLocation>
</comment>
<keyword evidence="3 5" id="KW-1133">Transmembrane helix</keyword>
<dbReference type="Proteomes" id="UP001254813">
    <property type="component" value="Unassembled WGS sequence"/>
</dbReference>
<dbReference type="Pfam" id="PF01758">
    <property type="entry name" value="SBF"/>
    <property type="match status" value="1"/>
</dbReference>
<dbReference type="PANTHER" id="PTHR10361">
    <property type="entry name" value="SODIUM-BILE ACID COTRANSPORTER"/>
    <property type="match status" value="1"/>
</dbReference>
<dbReference type="InterPro" id="IPR004710">
    <property type="entry name" value="Bilac:Na_transpt"/>
</dbReference>
<feature type="transmembrane region" description="Helical" evidence="5">
    <location>
        <begin position="236"/>
        <end position="255"/>
    </location>
</feature>
<dbReference type="PANTHER" id="PTHR10361:SF28">
    <property type="entry name" value="P3 PROTEIN-RELATED"/>
    <property type="match status" value="1"/>
</dbReference>
<dbReference type="EMBL" id="JAMQOQ010000003">
    <property type="protein sequence ID" value="MDS0295270.1"/>
    <property type="molecule type" value="Genomic_DNA"/>
</dbReference>
<evidence type="ECO:0000256" key="4">
    <source>
        <dbReference type="ARBA" id="ARBA00023136"/>
    </source>
</evidence>
<evidence type="ECO:0000313" key="6">
    <source>
        <dbReference type="EMBL" id="MDS0295270.1"/>
    </source>
</evidence>
<evidence type="ECO:0000256" key="3">
    <source>
        <dbReference type="ARBA" id="ARBA00022989"/>
    </source>
</evidence>
<proteinExistence type="predicted"/>
<feature type="transmembrane region" description="Helical" evidence="5">
    <location>
        <begin position="98"/>
        <end position="122"/>
    </location>
</feature>
<keyword evidence="7" id="KW-1185">Reference proteome</keyword>
<protein>
    <submittedName>
        <fullName evidence="6">Bile acid:sodium symporter</fullName>
    </submittedName>
</protein>
<evidence type="ECO:0000256" key="2">
    <source>
        <dbReference type="ARBA" id="ARBA00022692"/>
    </source>
</evidence>
<accession>A0ABU2G3B0</accession>
<comment type="caution">
    <text evidence="6">The sequence shown here is derived from an EMBL/GenBank/DDBJ whole genome shotgun (WGS) entry which is preliminary data.</text>
</comment>
<keyword evidence="4 5" id="KW-0472">Membrane</keyword>
<evidence type="ECO:0000313" key="7">
    <source>
        <dbReference type="Proteomes" id="UP001254813"/>
    </source>
</evidence>
<feature type="transmembrane region" description="Helical" evidence="5">
    <location>
        <begin position="166"/>
        <end position="187"/>
    </location>
</feature>
<sequence>MAVVLESLARLSVLVFVVSSMFGMGLALTVAQILEPLRNRRRVAVALLANSALVPLLAYVILLVVPLSEAQSVGLILLATAAGAPFLPKLVEAAKGNLAFGVGLMVLLMVVTVAYVPVVLPALLPGVRVDPLDIASSLVVLMLTPLAIGLVVKARYEETADSIQPAVNQAASTALVLLVVLMLVLNYQTVLDVIGTGAIAALLAFVVGSFALGWVLGGSAAEDRSAMGLGTAQRNVSAALVVGATLMLVVLLPLGGELGKRTGSRGDASEAGE</sequence>